<proteinExistence type="predicted"/>
<dbReference type="AlphaFoldDB" id="A0A6L2MQJ1"/>
<organism evidence="1">
    <name type="scientific">Tanacetum cinerariifolium</name>
    <name type="common">Dalmatian daisy</name>
    <name type="synonym">Chrysanthemum cinerariifolium</name>
    <dbReference type="NCBI Taxonomy" id="118510"/>
    <lineage>
        <taxon>Eukaryota</taxon>
        <taxon>Viridiplantae</taxon>
        <taxon>Streptophyta</taxon>
        <taxon>Embryophyta</taxon>
        <taxon>Tracheophyta</taxon>
        <taxon>Spermatophyta</taxon>
        <taxon>Magnoliopsida</taxon>
        <taxon>eudicotyledons</taxon>
        <taxon>Gunneridae</taxon>
        <taxon>Pentapetalae</taxon>
        <taxon>asterids</taxon>
        <taxon>campanulids</taxon>
        <taxon>Asterales</taxon>
        <taxon>Asteraceae</taxon>
        <taxon>Asteroideae</taxon>
        <taxon>Anthemideae</taxon>
        <taxon>Anthemidinae</taxon>
        <taxon>Tanacetum</taxon>
    </lineage>
</organism>
<evidence type="ECO:0000313" key="1">
    <source>
        <dbReference type="EMBL" id="GEU76218.1"/>
    </source>
</evidence>
<reference evidence="1" key="1">
    <citation type="journal article" date="2019" name="Sci. Rep.">
        <title>Draft genome of Tanacetum cinerariifolium, the natural source of mosquito coil.</title>
        <authorList>
            <person name="Yamashiro T."/>
            <person name="Shiraishi A."/>
            <person name="Satake H."/>
            <person name="Nakayama K."/>
        </authorList>
    </citation>
    <scope>NUCLEOTIDE SEQUENCE</scope>
</reference>
<sequence length="113" mass="12633">MEWEKKDVGLRCSSLTPFFTRFKRKISKSKKTCVIHDEGVDRKRKKTLVNGGNKGKEKVFEDESMCSKGNTAIVIIYKRDIVNGKAKMVKDLGAMKTGMERGVVTGDGGFNNV</sequence>
<comment type="caution">
    <text evidence="1">The sequence shown here is derived from an EMBL/GenBank/DDBJ whole genome shotgun (WGS) entry which is preliminary data.</text>
</comment>
<accession>A0A6L2MQJ1</accession>
<name>A0A6L2MQJ1_TANCI</name>
<gene>
    <name evidence="1" type="ORF">Tci_048196</name>
</gene>
<protein>
    <submittedName>
        <fullName evidence="1">Uncharacterized protein</fullName>
    </submittedName>
</protein>
<dbReference type="EMBL" id="BKCJ010007235">
    <property type="protein sequence ID" value="GEU76218.1"/>
    <property type="molecule type" value="Genomic_DNA"/>
</dbReference>